<evidence type="ECO:0000256" key="2">
    <source>
        <dbReference type="ARBA" id="ARBA00023125"/>
    </source>
</evidence>
<dbReference type="SUPFAM" id="SSF47459">
    <property type="entry name" value="HLH, helix-loop-helix DNA-binding domain"/>
    <property type="match status" value="1"/>
</dbReference>
<dbReference type="GO" id="GO:0046983">
    <property type="term" value="F:protein dimerization activity"/>
    <property type="evidence" value="ECO:0007669"/>
    <property type="project" value="InterPro"/>
</dbReference>
<dbReference type="GO" id="GO:0000977">
    <property type="term" value="F:RNA polymerase II transcription regulatory region sequence-specific DNA binding"/>
    <property type="evidence" value="ECO:0007669"/>
    <property type="project" value="TreeGrafter"/>
</dbReference>
<dbReference type="GO" id="GO:0032502">
    <property type="term" value="P:developmental process"/>
    <property type="evidence" value="ECO:0007669"/>
    <property type="project" value="TreeGrafter"/>
</dbReference>
<keyword evidence="7" id="KW-1185">Reference proteome</keyword>
<dbReference type="Proteomes" id="UP000694569">
    <property type="component" value="Unplaced"/>
</dbReference>
<sequence length="172" mass="19376">MEEIVWDTETLVDGHFWGHIDTTFDSQSMLDYCLLDPIPSAGPLSAQPFLPQLSPDISFPISNFNTEVDNSEIHSCQSLPGKVQRKAANVRERRRMLSINSAFEELRGRVPTFPYEKRLSKIDTLRLAIAYIALLSDILISGMDPKTYLDEFVRNGSQAVEESLSLSHISCN</sequence>
<evidence type="ECO:0000256" key="4">
    <source>
        <dbReference type="ARBA" id="ARBA00023242"/>
    </source>
</evidence>
<proteinExistence type="predicted"/>
<reference evidence="6" key="2">
    <citation type="submission" date="2025-09" db="UniProtKB">
        <authorList>
            <consortium name="Ensembl"/>
        </authorList>
    </citation>
    <scope>IDENTIFICATION</scope>
</reference>
<feature type="domain" description="BHLH" evidence="5">
    <location>
        <begin position="83"/>
        <end position="135"/>
    </location>
</feature>
<reference evidence="6" key="1">
    <citation type="submission" date="2025-08" db="UniProtKB">
        <authorList>
            <consortium name="Ensembl"/>
        </authorList>
    </citation>
    <scope>IDENTIFICATION</scope>
</reference>
<dbReference type="PROSITE" id="PS50888">
    <property type="entry name" value="BHLH"/>
    <property type="match status" value="1"/>
</dbReference>
<dbReference type="SMART" id="SM00353">
    <property type="entry name" value="HLH"/>
    <property type="match status" value="1"/>
</dbReference>
<keyword evidence="1" id="KW-0805">Transcription regulation</keyword>
<evidence type="ECO:0000256" key="3">
    <source>
        <dbReference type="ARBA" id="ARBA00023163"/>
    </source>
</evidence>
<dbReference type="GO" id="GO:0000981">
    <property type="term" value="F:DNA-binding transcription factor activity, RNA polymerase II-specific"/>
    <property type="evidence" value="ECO:0007669"/>
    <property type="project" value="TreeGrafter"/>
</dbReference>
<accession>A0A8C5PN84</accession>
<protein>
    <recommendedName>
        <fullName evidence="5">BHLH domain-containing protein</fullName>
    </recommendedName>
</protein>
<dbReference type="InterPro" id="IPR036638">
    <property type="entry name" value="HLH_DNA-bd_sf"/>
</dbReference>
<keyword evidence="4" id="KW-0539">Nucleus</keyword>
<dbReference type="PANTHER" id="PTHR23349:SF97">
    <property type="entry name" value="BHLH DOMAIN-CONTAINING PROTEIN"/>
    <property type="match status" value="1"/>
</dbReference>
<evidence type="ECO:0000313" key="6">
    <source>
        <dbReference type="Ensembl" id="ENSLLEP00000025403.1"/>
    </source>
</evidence>
<dbReference type="InterPro" id="IPR050283">
    <property type="entry name" value="E-box_TF_Regulators"/>
</dbReference>
<dbReference type="PANTHER" id="PTHR23349">
    <property type="entry name" value="BASIC HELIX-LOOP-HELIX TRANSCRIPTION FACTOR, TWIST"/>
    <property type="match status" value="1"/>
</dbReference>
<name>A0A8C5PN84_9ANUR</name>
<dbReference type="Ensembl" id="ENSLLET00000026375.1">
    <property type="protein sequence ID" value="ENSLLEP00000025403.1"/>
    <property type="gene ID" value="ENSLLEG00000016118.1"/>
</dbReference>
<dbReference type="InterPro" id="IPR011598">
    <property type="entry name" value="bHLH_dom"/>
</dbReference>
<evidence type="ECO:0000259" key="5">
    <source>
        <dbReference type="PROSITE" id="PS50888"/>
    </source>
</evidence>
<keyword evidence="3" id="KW-0804">Transcription</keyword>
<dbReference type="Pfam" id="PF00010">
    <property type="entry name" value="HLH"/>
    <property type="match status" value="1"/>
</dbReference>
<dbReference type="FunFam" id="4.10.280.10:FF:000035">
    <property type="entry name" value="Pancreas-specific transcription factor 1a"/>
    <property type="match status" value="1"/>
</dbReference>
<dbReference type="Gene3D" id="4.10.280.10">
    <property type="entry name" value="Helix-loop-helix DNA-binding domain"/>
    <property type="match status" value="1"/>
</dbReference>
<dbReference type="GeneTree" id="ENSGT00940000165503"/>
<keyword evidence="2" id="KW-0238">DNA-binding</keyword>
<dbReference type="OrthoDB" id="6125763at2759"/>
<evidence type="ECO:0000313" key="7">
    <source>
        <dbReference type="Proteomes" id="UP000694569"/>
    </source>
</evidence>
<evidence type="ECO:0000256" key="1">
    <source>
        <dbReference type="ARBA" id="ARBA00023015"/>
    </source>
</evidence>
<organism evidence="6 7">
    <name type="scientific">Leptobrachium leishanense</name>
    <name type="common">Leishan spiny toad</name>
    <dbReference type="NCBI Taxonomy" id="445787"/>
    <lineage>
        <taxon>Eukaryota</taxon>
        <taxon>Metazoa</taxon>
        <taxon>Chordata</taxon>
        <taxon>Craniata</taxon>
        <taxon>Vertebrata</taxon>
        <taxon>Euteleostomi</taxon>
        <taxon>Amphibia</taxon>
        <taxon>Batrachia</taxon>
        <taxon>Anura</taxon>
        <taxon>Pelobatoidea</taxon>
        <taxon>Megophryidae</taxon>
        <taxon>Leptobrachium</taxon>
    </lineage>
</organism>
<dbReference type="CDD" id="cd11416">
    <property type="entry name" value="bHLH_TS_ceHLH13_like"/>
    <property type="match status" value="1"/>
</dbReference>
<dbReference type="AlphaFoldDB" id="A0A8C5PN84"/>